<gene>
    <name evidence="3" type="ORF">CC1G_03725</name>
</gene>
<dbReference type="Proteomes" id="UP000001861">
    <property type="component" value="Unassembled WGS sequence"/>
</dbReference>
<dbReference type="InterPro" id="IPR036020">
    <property type="entry name" value="WW_dom_sf"/>
</dbReference>
<feature type="compositionally biased region" description="Low complexity" evidence="1">
    <location>
        <begin position="191"/>
        <end position="204"/>
    </location>
</feature>
<evidence type="ECO:0000313" key="4">
    <source>
        <dbReference type="Proteomes" id="UP000001861"/>
    </source>
</evidence>
<protein>
    <recommendedName>
        <fullName evidence="2">WW domain-containing protein</fullName>
    </recommendedName>
</protein>
<feature type="compositionally biased region" description="Polar residues" evidence="1">
    <location>
        <begin position="141"/>
        <end position="167"/>
    </location>
</feature>
<feature type="compositionally biased region" description="Polar residues" evidence="1">
    <location>
        <begin position="274"/>
        <end position="292"/>
    </location>
</feature>
<reference evidence="3 4" key="1">
    <citation type="journal article" date="2010" name="Proc. Natl. Acad. Sci. U.S.A.">
        <title>Insights into evolution of multicellular fungi from the assembled chromosomes of the mushroom Coprinopsis cinerea (Coprinus cinereus).</title>
        <authorList>
            <person name="Stajich J.E."/>
            <person name="Wilke S.K."/>
            <person name="Ahren D."/>
            <person name="Au C.H."/>
            <person name="Birren B.W."/>
            <person name="Borodovsky M."/>
            <person name="Burns C."/>
            <person name="Canback B."/>
            <person name="Casselton L.A."/>
            <person name="Cheng C.K."/>
            <person name="Deng J."/>
            <person name="Dietrich F.S."/>
            <person name="Fargo D.C."/>
            <person name="Farman M.L."/>
            <person name="Gathman A.C."/>
            <person name="Goldberg J."/>
            <person name="Guigo R."/>
            <person name="Hoegger P.J."/>
            <person name="Hooker J.B."/>
            <person name="Huggins A."/>
            <person name="James T.Y."/>
            <person name="Kamada T."/>
            <person name="Kilaru S."/>
            <person name="Kodira C."/>
            <person name="Kues U."/>
            <person name="Kupfer D."/>
            <person name="Kwan H.S."/>
            <person name="Lomsadze A."/>
            <person name="Li W."/>
            <person name="Lilly W.W."/>
            <person name="Ma L.J."/>
            <person name="Mackey A.J."/>
            <person name="Manning G."/>
            <person name="Martin F."/>
            <person name="Muraguchi H."/>
            <person name="Natvig D.O."/>
            <person name="Palmerini H."/>
            <person name="Ramesh M.A."/>
            <person name="Rehmeyer C.J."/>
            <person name="Roe B.A."/>
            <person name="Shenoy N."/>
            <person name="Stanke M."/>
            <person name="Ter-Hovhannisyan V."/>
            <person name="Tunlid A."/>
            <person name="Velagapudi R."/>
            <person name="Vision T.J."/>
            <person name="Zeng Q."/>
            <person name="Zolan M.E."/>
            <person name="Pukkila P.J."/>
        </authorList>
    </citation>
    <scope>NUCLEOTIDE SEQUENCE [LARGE SCALE GENOMIC DNA]</scope>
    <source>
        <strain evidence="4">Okayama-7 / 130 / ATCC MYA-4618 / FGSC 9003</strain>
    </source>
</reference>
<comment type="caution">
    <text evidence="3">The sequence shown here is derived from an EMBL/GenBank/DDBJ whole genome shotgun (WGS) entry which is preliminary data.</text>
</comment>
<organism evidence="3 4">
    <name type="scientific">Coprinopsis cinerea (strain Okayama-7 / 130 / ATCC MYA-4618 / FGSC 9003)</name>
    <name type="common">Inky cap fungus</name>
    <name type="synonym">Hormographiella aspergillata</name>
    <dbReference type="NCBI Taxonomy" id="240176"/>
    <lineage>
        <taxon>Eukaryota</taxon>
        <taxon>Fungi</taxon>
        <taxon>Dikarya</taxon>
        <taxon>Basidiomycota</taxon>
        <taxon>Agaricomycotina</taxon>
        <taxon>Agaricomycetes</taxon>
        <taxon>Agaricomycetidae</taxon>
        <taxon>Agaricales</taxon>
        <taxon>Agaricineae</taxon>
        <taxon>Psathyrellaceae</taxon>
        <taxon>Coprinopsis</taxon>
    </lineage>
</organism>
<dbReference type="AlphaFoldDB" id="A8N232"/>
<dbReference type="EMBL" id="AACS02000001">
    <property type="protein sequence ID" value="EAU92938.2"/>
    <property type="molecule type" value="Genomic_DNA"/>
</dbReference>
<dbReference type="GeneID" id="6005357"/>
<feature type="compositionally biased region" description="Polar residues" evidence="1">
    <location>
        <begin position="336"/>
        <end position="348"/>
    </location>
</feature>
<feature type="region of interest" description="Disordered" evidence="1">
    <location>
        <begin position="40"/>
        <end position="122"/>
    </location>
</feature>
<feature type="compositionally biased region" description="Low complexity" evidence="1">
    <location>
        <begin position="168"/>
        <end position="183"/>
    </location>
</feature>
<feature type="compositionally biased region" description="Low complexity" evidence="1">
    <location>
        <begin position="221"/>
        <end position="240"/>
    </location>
</feature>
<dbReference type="RefSeq" id="XP_001828931.2">
    <property type="nucleotide sequence ID" value="XM_001828879.2"/>
</dbReference>
<dbReference type="VEuPathDB" id="FungiDB:CC1G_03725"/>
<name>A8N232_COPC7</name>
<evidence type="ECO:0000259" key="2">
    <source>
        <dbReference type="SMART" id="SM00456"/>
    </source>
</evidence>
<feature type="compositionally biased region" description="Polar residues" evidence="1">
    <location>
        <begin position="107"/>
        <end position="122"/>
    </location>
</feature>
<feature type="compositionally biased region" description="Low complexity" evidence="1">
    <location>
        <begin position="57"/>
        <end position="106"/>
    </location>
</feature>
<feature type="domain" description="WW" evidence="2">
    <location>
        <begin position="10"/>
        <end position="45"/>
    </location>
</feature>
<dbReference type="InParanoid" id="A8N232"/>
<feature type="compositionally biased region" description="Basic residues" evidence="1">
    <location>
        <begin position="394"/>
        <end position="403"/>
    </location>
</feature>
<feature type="region of interest" description="Disordered" evidence="1">
    <location>
        <begin position="254"/>
        <end position="298"/>
    </location>
</feature>
<evidence type="ECO:0000313" key="3">
    <source>
        <dbReference type="EMBL" id="EAU92938.2"/>
    </source>
</evidence>
<dbReference type="SMART" id="SM00456">
    <property type="entry name" value="WW"/>
    <property type="match status" value="1"/>
</dbReference>
<feature type="compositionally biased region" description="Polar residues" evidence="1">
    <location>
        <begin position="455"/>
        <end position="466"/>
    </location>
</feature>
<feature type="compositionally biased region" description="Polar residues" evidence="1">
    <location>
        <begin position="492"/>
        <end position="503"/>
    </location>
</feature>
<feature type="region of interest" description="Disordered" evidence="1">
    <location>
        <begin position="332"/>
        <end position="441"/>
    </location>
</feature>
<dbReference type="KEGG" id="cci:CC1G_03725"/>
<dbReference type="HOGENOM" id="CLU_395333_0_0_1"/>
<feature type="compositionally biased region" description="Polar residues" evidence="1">
    <location>
        <begin position="533"/>
        <end position="545"/>
    </location>
</feature>
<dbReference type="InterPro" id="IPR001202">
    <property type="entry name" value="WW_dom"/>
</dbReference>
<feature type="compositionally biased region" description="Low complexity" evidence="1">
    <location>
        <begin position="349"/>
        <end position="360"/>
    </location>
</feature>
<keyword evidence="4" id="KW-1185">Reference proteome</keyword>
<sequence length="697" mass="73563">MNQEALNDNPLPPGWTEHWDHKRNLSYYVNLQTSPPTVTFVRPGSIAHSPTLSPAQSRSLPSTSTSPASSSMSAGQGIRSRGSSVVGSPPTSYPSSLSSSPIQIPPTNESPFSQALQAQGHPQSRTYAQLLYASAFASATPKPQSESLSPSPVQTALQPSWANPNTTRGPSPRSDSRSSGRPLPQVPIPPTSSVSTSPENPSGSGQPEVGLFPHGGPKLISAHTTTTPSASTAASHTTAPQTVEDVLPRARSVSNADNQWQLPFLPPAGRARGTPNSQRKTPPSPTYNQASQVVRPPSQHNQANLLHQLSLLQSQPVSLSQTALSYDRDSFYVPDQASSPTASSPDPESSTSPHVSSAVSNQASREGESVPLLPQTTPVGQSAPSASPSISPKPPRKVLKKKPQGAPFAPPQIYNIAQAITASQPQPQPEDEFDPATLYAESSIQQWATPAQNLQLTLVPTNQSPSLDHGPDLATSPPALDEPPSYAASVSPGESFQSSNSGSPLVVMNPTQEYDIRQPSGPSPRPMDKTRDTMNQNAPKVNTNLPPVARAQGPNKLRKANAATAKISGVDSAIAERRAEGSETTTRVSGADSVTLKGTAGTANPPPSERQVQALLHKPSGSNERRSEHLPAQPHPYADSSHPLSWGNRGGPATLPIRSPMSPPPSYDSQTNGTTQIYVNSLEQFAAMTLNTRPPRQ</sequence>
<dbReference type="Gene3D" id="2.20.70.10">
    <property type="match status" value="1"/>
</dbReference>
<feature type="region of interest" description="Disordered" evidence="1">
    <location>
        <begin position="141"/>
        <end position="241"/>
    </location>
</feature>
<accession>A8N232</accession>
<dbReference type="OMA" id="DHDMESI"/>
<proteinExistence type="predicted"/>
<evidence type="ECO:0000256" key="1">
    <source>
        <dbReference type="SAM" id="MobiDB-lite"/>
    </source>
</evidence>
<feature type="region of interest" description="Disordered" evidence="1">
    <location>
        <begin position="455"/>
        <end position="675"/>
    </location>
</feature>
<dbReference type="SUPFAM" id="SSF51045">
    <property type="entry name" value="WW domain"/>
    <property type="match status" value="1"/>
</dbReference>